<comment type="pathway">
    <text evidence="1">Amino-acid biosynthesis; L-arginine biosynthesis; L-arginine from L-ornithine and carbamoyl phosphate: step 3/3.</text>
</comment>
<dbReference type="InterPro" id="IPR024083">
    <property type="entry name" value="Fumarase/histidase_N"/>
</dbReference>
<keyword evidence="5 8" id="KW-0456">Lyase</keyword>
<feature type="domain" description="Argininosuccinate lyase C-terminal" evidence="7">
    <location>
        <begin position="371"/>
        <end position="445"/>
    </location>
</feature>
<dbReference type="InterPro" id="IPR009049">
    <property type="entry name" value="Argininosuccinate_lyase"/>
</dbReference>
<dbReference type="EC" id="4.3.2.1" evidence="2"/>
<dbReference type="EMBL" id="BAAANE010000007">
    <property type="protein sequence ID" value="GAA1647363.1"/>
    <property type="molecule type" value="Genomic_DNA"/>
</dbReference>
<dbReference type="GO" id="GO:0016829">
    <property type="term" value="F:lyase activity"/>
    <property type="evidence" value="ECO:0007669"/>
    <property type="project" value="UniProtKB-KW"/>
</dbReference>
<dbReference type="InterPro" id="IPR029419">
    <property type="entry name" value="Arg_succ_lyase_C"/>
</dbReference>
<dbReference type="Pfam" id="PF00206">
    <property type="entry name" value="Lyase_1"/>
    <property type="match status" value="1"/>
</dbReference>
<dbReference type="RefSeq" id="WP_344113657.1">
    <property type="nucleotide sequence ID" value="NZ_BAAANE010000007.1"/>
</dbReference>
<reference evidence="9" key="1">
    <citation type="journal article" date="2019" name="Int. J. Syst. Evol. Microbiol.">
        <title>The Global Catalogue of Microorganisms (GCM) 10K type strain sequencing project: providing services to taxonomists for standard genome sequencing and annotation.</title>
        <authorList>
            <consortium name="The Broad Institute Genomics Platform"/>
            <consortium name="The Broad Institute Genome Sequencing Center for Infectious Disease"/>
            <person name="Wu L."/>
            <person name="Ma J."/>
        </authorList>
    </citation>
    <scope>NUCLEOTIDE SEQUENCE [LARGE SCALE GENOMIC DNA]</scope>
    <source>
        <strain evidence="9">JCM 14306</strain>
    </source>
</reference>
<dbReference type="Gene3D" id="1.10.275.10">
    <property type="entry name" value="Fumarase/aspartase (N-terminal domain)"/>
    <property type="match status" value="1"/>
</dbReference>
<evidence type="ECO:0000259" key="7">
    <source>
        <dbReference type="Pfam" id="PF14698"/>
    </source>
</evidence>
<dbReference type="Gene3D" id="1.10.40.30">
    <property type="entry name" value="Fumarase/aspartase (C-terminal domain)"/>
    <property type="match status" value="1"/>
</dbReference>
<dbReference type="InterPro" id="IPR022761">
    <property type="entry name" value="Fumarate_lyase_N"/>
</dbReference>
<evidence type="ECO:0000313" key="8">
    <source>
        <dbReference type="EMBL" id="GAA1647363.1"/>
    </source>
</evidence>
<dbReference type="Pfam" id="PF14698">
    <property type="entry name" value="ASL_C2"/>
    <property type="match status" value="1"/>
</dbReference>
<keyword evidence="9" id="KW-1185">Reference proteome</keyword>
<dbReference type="PRINTS" id="PR00145">
    <property type="entry name" value="ARGSUCLYASE"/>
</dbReference>
<dbReference type="SUPFAM" id="SSF48557">
    <property type="entry name" value="L-aspartase-like"/>
    <property type="match status" value="1"/>
</dbReference>
<dbReference type="InterPro" id="IPR008948">
    <property type="entry name" value="L-Aspartase-like"/>
</dbReference>
<evidence type="ECO:0000256" key="4">
    <source>
        <dbReference type="ARBA" id="ARBA00022605"/>
    </source>
</evidence>
<dbReference type="PANTHER" id="PTHR43814:SF1">
    <property type="entry name" value="ARGININOSUCCINATE LYASE"/>
    <property type="match status" value="1"/>
</dbReference>
<evidence type="ECO:0000256" key="2">
    <source>
        <dbReference type="ARBA" id="ARBA00012338"/>
    </source>
</evidence>
<name>A0ABP4RGE5_9ACTN</name>
<evidence type="ECO:0000256" key="1">
    <source>
        <dbReference type="ARBA" id="ARBA00004941"/>
    </source>
</evidence>
<evidence type="ECO:0000313" key="9">
    <source>
        <dbReference type="Proteomes" id="UP001501319"/>
    </source>
</evidence>
<accession>A0ABP4RGE5</accession>
<gene>
    <name evidence="8" type="primary">argH_1</name>
    <name evidence="8" type="ORF">GCM10009744_43250</name>
</gene>
<evidence type="ECO:0000259" key="6">
    <source>
        <dbReference type="Pfam" id="PF00206"/>
    </source>
</evidence>
<dbReference type="Gene3D" id="1.20.200.10">
    <property type="entry name" value="Fumarase/aspartase (Central domain)"/>
    <property type="match status" value="1"/>
</dbReference>
<comment type="caution">
    <text evidence="8">The sequence shown here is derived from an EMBL/GenBank/DDBJ whole genome shotgun (WGS) entry which is preliminary data.</text>
</comment>
<evidence type="ECO:0000256" key="3">
    <source>
        <dbReference type="ARBA" id="ARBA00022571"/>
    </source>
</evidence>
<protein>
    <recommendedName>
        <fullName evidence="2">argininosuccinate lyase</fullName>
        <ecNumber evidence="2">4.3.2.1</ecNumber>
    </recommendedName>
</protein>
<keyword evidence="3" id="KW-0055">Arginine biosynthesis</keyword>
<organism evidence="8 9">
    <name type="scientific">Kribbella alba</name>
    <dbReference type="NCBI Taxonomy" id="190197"/>
    <lineage>
        <taxon>Bacteria</taxon>
        <taxon>Bacillati</taxon>
        <taxon>Actinomycetota</taxon>
        <taxon>Actinomycetes</taxon>
        <taxon>Propionibacteriales</taxon>
        <taxon>Kribbellaceae</taxon>
        <taxon>Kribbella</taxon>
    </lineage>
</organism>
<dbReference type="PRINTS" id="PR00149">
    <property type="entry name" value="FUMRATELYASE"/>
</dbReference>
<proteinExistence type="predicted"/>
<sequence length="501" mass="53587">MSRLVPDGYLGAEARITSGPAPELVEAGYALETADAPLLHHGLGLADLAHVLELHEAEIIPTADARVLLAALLELLEIPAEDFPYDPLYGDAYNSRERELERRLGSVAGWLHTGRTRREAGRIAFRLALRDRLLELHEAVGRFLGAVTTQATEHAGSIWADTTYLQPAQPSTFGHYLGGFGEEAVRHLDRLEQAYRWADRSPAGVGGVGGSRVPMDRERLAGLLGFESAGAHTRDVMWAVDGLADAVVAATQAATTVDRLAEDLEIFASPGFGYVTLDSSLCRASVLMPQKRNPYALAVIRAGAGTLVGRATGLLVTQRTPSARTDNWLHAYGEVAGALDLSRRVVALGAEVTRTLTIDRDTLAAAAGSHFTGAADLAEELVLRHALDYRSAYRVVGRAVATAVDTARTTLTPEDLARAATEVLGHPLALTPENLRAALDPALVVAGRTVLGGSAPDRVRDHCRSLAHRQTESTAWRQTRRQTAQASEADLITTARALATG</sequence>
<dbReference type="InterPro" id="IPR000362">
    <property type="entry name" value="Fumarate_lyase_fam"/>
</dbReference>
<dbReference type="Proteomes" id="UP001501319">
    <property type="component" value="Unassembled WGS sequence"/>
</dbReference>
<feature type="domain" description="Fumarate lyase N-terminal" evidence="6">
    <location>
        <begin position="56"/>
        <end position="309"/>
    </location>
</feature>
<evidence type="ECO:0000256" key="5">
    <source>
        <dbReference type="ARBA" id="ARBA00023239"/>
    </source>
</evidence>
<dbReference type="PANTHER" id="PTHR43814">
    <property type="entry name" value="ARGININOSUCCINATE LYASE"/>
    <property type="match status" value="1"/>
</dbReference>
<keyword evidence="4" id="KW-0028">Amino-acid biosynthesis</keyword>